<keyword evidence="2" id="KW-1185">Reference proteome</keyword>
<comment type="caution">
    <text evidence="1">The sequence shown here is derived from an EMBL/GenBank/DDBJ whole genome shotgun (WGS) entry which is preliminary data.</text>
</comment>
<dbReference type="Proteomes" id="UP001164250">
    <property type="component" value="Chromosome 12"/>
</dbReference>
<protein>
    <submittedName>
        <fullName evidence="1">Uncharacterized protein</fullName>
    </submittedName>
</protein>
<evidence type="ECO:0000313" key="2">
    <source>
        <dbReference type="Proteomes" id="UP001164250"/>
    </source>
</evidence>
<proteinExistence type="predicted"/>
<reference evidence="2" key="1">
    <citation type="journal article" date="2023" name="G3 (Bethesda)">
        <title>Genome assembly and association tests identify interacting loci associated with vigor, precocity, and sex in interspecific pistachio rootstocks.</title>
        <authorList>
            <person name="Palmer W."/>
            <person name="Jacygrad E."/>
            <person name="Sagayaradj S."/>
            <person name="Cavanaugh K."/>
            <person name="Han R."/>
            <person name="Bertier L."/>
            <person name="Beede B."/>
            <person name="Kafkas S."/>
            <person name="Golino D."/>
            <person name="Preece J."/>
            <person name="Michelmore R."/>
        </authorList>
    </citation>
    <scope>NUCLEOTIDE SEQUENCE [LARGE SCALE GENOMIC DNA]</scope>
</reference>
<name>A0ACC1A2C2_9ROSI</name>
<dbReference type="EMBL" id="CM047908">
    <property type="protein sequence ID" value="KAJ0081444.1"/>
    <property type="molecule type" value="Genomic_DNA"/>
</dbReference>
<organism evidence="1 2">
    <name type="scientific">Pistacia atlantica</name>
    <dbReference type="NCBI Taxonomy" id="434234"/>
    <lineage>
        <taxon>Eukaryota</taxon>
        <taxon>Viridiplantae</taxon>
        <taxon>Streptophyta</taxon>
        <taxon>Embryophyta</taxon>
        <taxon>Tracheophyta</taxon>
        <taxon>Spermatophyta</taxon>
        <taxon>Magnoliopsida</taxon>
        <taxon>eudicotyledons</taxon>
        <taxon>Gunneridae</taxon>
        <taxon>Pentapetalae</taxon>
        <taxon>rosids</taxon>
        <taxon>malvids</taxon>
        <taxon>Sapindales</taxon>
        <taxon>Anacardiaceae</taxon>
        <taxon>Pistacia</taxon>
    </lineage>
</organism>
<gene>
    <name evidence="1" type="ORF">Patl1_12314</name>
</gene>
<accession>A0ACC1A2C2</accession>
<sequence length="108" mass="12814">MSHYQVNIATEGLNFKTPNLNPNIQIYSHHNNQNYHRSATSTVISHHLSLYYHKHPRPLSSIPPITTISTHEVKEIEIKNWKILSPKKINQRTLYKNSRMRRRTMAWN</sequence>
<evidence type="ECO:0000313" key="1">
    <source>
        <dbReference type="EMBL" id="KAJ0081444.1"/>
    </source>
</evidence>